<dbReference type="PANTHER" id="PTHR43725">
    <property type="entry name" value="UDP-GLUCOSE 4-EPIMERASE"/>
    <property type="match status" value="1"/>
</dbReference>
<evidence type="ECO:0000256" key="6">
    <source>
        <dbReference type="ARBA" id="ARBA00023027"/>
    </source>
</evidence>
<dbReference type="Gene3D" id="3.90.25.10">
    <property type="entry name" value="UDP-galactose 4-epimerase, domain 1"/>
    <property type="match status" value="1"/>
</dbReference>
<comment type="caution">
    <text evidence="10">The sequence shown here is derived from an EMBL/GenBank/DDBJ whole genome shotgun (WGS) entry which is preliminary data.</text>
</comment>
<comment type="catalytic activity">
    <reaction evidence="1">
        <text>UDP-alpha-D-glucose = UDP-alpha-D-galactose</text>
        <dbReference type="Rhea" id="RHEA:22168"/>
        <dbReference type="ChEBI" id="CHEBI:58885"/>
        <dbReference type="ChEBI" id="CHEBI:66914"/>
        <dbReference type="EC" id="5.1.3.2"/>
    </reaction>
</comment>
<evidence type="ECO:0000256" key="3">
    <source>
        <dbReference type="ARBA" id="ARBA00007637"/>
    </source>
</evidence>
<feature type="domain" description="NAD(P)-binding" evidence="9">
    <location>
        <begin position="5"/>
        <end position="325"/>
    </location>
</feature>
<keyword evidence="7" id="KW-0413">Isomerase</keyword>
<keyword evidence="8" id="KW-0119">Carbohydrate metabolism</keyword>
<evidence type="ECO:0000313" key="11">
    <source>
        <dbReference type="Proteomes" id="UP000177208"/>
    </source>
</evidence>
<evidence type="ECO:0000256" key="7">
    <source>
        <dbReference type="ARBA" id="ARBA00023235"/>
    </source>
</evidence>
<dbReference type="UniPathway" id="UPA00214"/>
<accession>A0A1F7GBW0</accession>
<dbReference type="Proteomes" id="UP000177208">
    <property type="component" value="Unassembled WGS sequence"/>
</dbReference>
<evidence type="ECO:0000256" key="2">
    <source>
        <dbReference type="ARBA" id="ARBA00001911"/>
    </source>
</evidence>
<protein>
    <recommendedName>
        <fullName evidence="5">UDP-glucose 4-epimerase</fullName>
        <ecNumber evidence="4">5.1.3.2</ecNumber>
    </recommendedName>
</protein>
<keyword evidence="6" id="KW-0520">NAD</keyword>
<proteinExistence type="inferred from homology"/>
<dbReference type="EC" id="5.1.3.2" evidence="4"/>
<dbReference type="InterPro" id="IPR005886">
    <property type="entry name" value="UDP_G4E"/>
</dbReference>
<comment type="cofactor">
    <cofactor evidence="2">
        <name>NAD(+)</name>
        <dbReference type="ChEBI" id="CHEBI:57540"/>
    </cofactor>
</comment>
<dbReference type="PANTHER" id="PTHR43725:SF53">
    <property type="entry name" value="UDP-ARABINOSE 4-EPIMERASE 1"/>
    <property type="match status" value="1"/>
</dbReference>
<name>A0A1F7GBW0_9BACT</name>
<dbReference type="Pfam" id="PF16363">
    <property type="entry name" value="GDP_Man_Dehyd"/>
    <property type="match status" value="1"/>
</dbReference>
<sequence>MKKILITGAGGYIGSIATYMLLARGCKVVGIDNFATGFKNPLQLLQKQFGKDQFRYYELDLKENISILFEKESRIGKPPFDGVIHYAASCLVDESMRIPQKYFKNNVLGTLNLLENMSKCSIRNIVFSSSASVYGQSQYVPIDESHPTIPINPYGESKLMSEKIITWYYRLFGIRYLIFRYFNVCGASDDGLIGDSKRPSTLLVQNAVRGALGIEQFYLNCPKVNTPDNTPLRDYINVVDLNEAHIVGLDYLEKNGKSEILNLGTGTGNSVLEVVRLVENAAAKKISVKETIPRIGDPERLISSIKKAGKILDWKPKKTIKDSVNSLLKWYKKHPNGWKN</sequence>
<evidence type="ECO:0000256" key="1">
    <source>
        <dbReference type="ARBA" id="ARBA00000083"/>
    </source>
</evidence>
<gene>
    <name evidence="10" type="ORF">A2774_03105</name>
</gene>
<dbReference type="AlphaFoldDB" id="A0A1F7GBW0"/>
<organism evidence="10 11">
    <name type="scientific">Candidatus Roizmanbacteria bacterium RIFCSPHIGHO2_01_FULL_39_12c</name>
    <dbReference type="NCBI Taxonomy" id="1802031"/>
    <lineage>
        <taxon>Bacteria</taxon>
        <taxon>Candidatus Roizmaniibacteriota</taxon>
    </lineage>
</organism>
<dbReference type="SUPFAM" id="SSF51735">
    <property type="entry name" value="NAD(P)-binding Rossmann-fold domains"/>
    <property type="match status" value="1"/>
</dbReference>
<evidence type="ECO:0000256" key="4">
    <source>
        <dbReference type="ARBA" id="ARBA00013189"/>
    </source>
</evidence>
<dbReference type="NCBIfam" id="TIGR01179">
    <property type="entry name" value="galE"/>
    <property type="match status" value="1"/>
</dbReference>
<reference evidence="10 11" key="1">
    <citation type="journal article" date="2016" name="Nat. Commun.">
        <title>Thousands of microbial genomes shed light on interconnected biogeochemical processes in an aquifer system.</title>
        <authorList>
            <person name="Anantharaman K."/>
            <person name="Brown C.T."/>
            <person name="Hug L.A."/>
            <person name="Sharon I."/>
            <person name="Castelle C.J."/>
            <person name="Probst A.J."/>
            <person name="Thomas B.C."/>
            <person name="Singh A."/>
            <person name="Wilkins M.J."/>
            <person name="Karaoz U."/>
            <person name="Brodie E.L."/>
            <person name="Williams K.H."/>
            <person name="Hubbard S.S."/>
            <person name="Banfield J.F."/>
        </authorList>
    </citation>
    <scope>NUCLEOTIDE SEQUENCE [LARGE SCALE GENOMIC DNA]</scope>
</reference>
<evidence type="ECO:0000256" key="5">
    <source>
        <dbReference type="ARBA" id="ARBA00018569"/>
    </source>
</evidence>
<evidence type="ECO:0000256" key="8">
    <source>
        <dbReference type="ARBA" id="ARBA00023277"/>
    </source>
</evidence>
<dbReference type="GO" id="GO:0033499">
    <property type="term" value="P:galactose catabolic process via UDP-galactose, Leloir pathway"/>
    <property type="evidence" value="ECO:0007669"/>
    <property type="project" value="TreeGrafter"/>
</dbReference>
<dbReference type="EMBL" id="MFZG01000023">
    <property type="protein sequence ID" value="OGK16419.1"/>
    <property type="molecule type" value="Genomic_DNA"/>
</dbReference>
<evidence type="ECO:0000313" key="10">
    <source>
        <dbReference type="EMBL" id="OGK16419.1"/>
    </source>
</evidence>
<dbReference type="InterPro" id="IPR036291">
    <property type="entry name" value="NAD(P)-bd_dom_sf"/>
</dbReference>
<comment type="similarity">
    <text evidence="3">Belongs to the NAD(P)-dependent epimerase/dehydratase family.</text>
</comment>
<dbReference type="Gene3D" id="3.40.50.720">
    <property type="entry name" value="NAD(P)-binding Rossmann-like Domain"/>
    <property type="match status" value="1"/>
</dbReference>
<dbReference type="GO" id="GO:0003978">
    <property type="term" value="F:UDP-glucose 4-epimerase activity"/>
    <property type="evidence" value="ECO:0007669"/>
    <property type="project" value="UniProtKB-EC"/>
</dbReference>
<evidence type="ECO:0000259" key="9">
    <source>
        <dbReference type="Pfam" id="PF16363"/>
    </source>
</evidence>
<dbReference type="InterPro" id="IPR016040">
    <property type="entry name" value="NAD(P)-bd_dom"/>
</dbReference>